<dbReference type="CDD" id="cd05380">
    <property type="entry name" value="CAP_euk"/>
    <property type="match status" value="1"/>
</dbReference>
<keyword evidence="2" id="KW-0812">Transmembrane</keyword>
<dbReference type="SUPFAM" id="SSF55797">
    <property type="entry name" value="PR-1-like"/>
    <property type="match status" value="2"/>
</dbReference>
<dbReference type="WBParaSite" id="NBR_0001063901-mRNA-1">
    <property type="protein sequence ID" value="NBR_0001063901-mRNA-1"/>
    <property type="gene ID" value="NBR_0001063901"/>
</dbReference>
<dbReference type="Pfam" id="PF00188">
    <property type="entry name" value="CAP"/>
    <property type="match status" value="2"/>
</dbReference>
<dbReference type="Gene3D" id="3.40.33.10">
    <property type="entry name" value="CAP"/>
    <property type="match status" value="2"/>
</dbReference>
<feature type="region of interest" description="Disordered" evidence="1">
    <location>
        <begin position="648"/>
        <end position="699"/>
    </location>
</feature>
<reference evidence="4 5" key="2">
    <citation type="submission" date="2018-11" db="EMBL/GenBank/DDBJ databases">
        <authorList>
            <consortium name="Pathogen Informatics"/>
        </authorList>
    </citation>
    <scope>NUCLEOTIDE SEQUENCE [LARGE SCALE GENOMIC DNA]</scope>
</reference>
<evidence type="ECO:0000313" key="4">
    <source>
        <dbReference type="EMBL" id="VDL74229.1"/>
    </source>
</evidence>
<keyword evidence="2" id="KW-0472">Membrane</keyword>
<accession>A0A158QZT0</accession>
<feature type="region of interest" description="Disordered" evidence="1">
    <location>
        <begin position="459"/>
        <end position="483"/>
    </location>
</feature>
<dbReference type="SMART" id="SM00198">
    <property type="entry name" value="SCP"/>
    <property type="match status" value="1"/>
</dbReference>
<dbReference type="InterPro" id="IPR035940">
    <property type="entry name" value="CAP_sf"/>
</dbReference>
<evidence type="ECO:0000313" key="6">
    <source>
        <dbReference type="WBParaSite" id="NBR_0001063901-mRNA-1"/>
    </source>
</evidence>
<feature type="compositionally biased region" description="Polar residues" evidence="1">
    <location>
        <begin position="686"/>
        <end position="699"/>
    </location>
</feature>
<evidence type="ECO:0000256" key="2">
    <source>
        <dbReference type="SAM" id="Phobius"/>
    </source>
</evidence>
<dbReference type="STRING" id="27835.A0A158QZT0"/>
<feature type="transmembrane region" description="Helical" evidence="2">
    <location>
        <begin position="1058"/>
        <end position="1080"/>
    </location>
</feature>
<dbReference type="InterPro" id="IPR014044">
    <property type="entry name" value="CAP_dom"/>
</dbReference>
<feature type="compositionally biased region" description="Low complexity" evidence="1">
    <location>
        <begin position="764"/>
        <end position="775"/>
    </location>
</feature>
<dbReference type="Proteomes" id="UP000271162">
    <property type="component" value="Unassembled WGS sequence"/>
</dbReference>
<feature type="region of interest" description="Disordered" evidence="1">
    <location>
        <begin position="726"/>
        <end position="775"/>
    </location>
</feature>
<protein>
    <submittedName>
        <fullName evidence="6">SCP domain-containing protein</fullName>
    </submittedName>
</protein>
<feature type="region of interest" description="Disordered" evidence="1">
    <location>
        <begin position="258"/>
        <end position="318"/>
    </location>
</feature>
<feature type="compositionally biased region" description="Polar residues" evidence="1">
    <location>
        <begin position="741"/>
        <end position="757"/>
    </location>
</feature>
<feature type="domain" description="SCP" evidence="3">
    <location>
        <begin position="1369"/>
        <end position="1499"/>
    </location>
</feature>
<evidence type="ECO:0000313" key="5">
    <source>
        <dbReference type="Proteomes" id="UP000271162"/>
    </source>
</evidence>
<feature type="compositionally biased region" description="Polar residues" evidence="1">
    <location>
        <begin position="648"/>
        <end position="659"/>
    </location>
</feature>
<evidence type="ECO:0000256" key="1">
    <source>
        <dbReference type="SAM" id="MobiDB-lite"/>
    </source>
</evidence>
<dbReference type="EMBL" id="UYSL01020355">
    <property type="protein sequence ID" value="VDL74229.1"/>
    <property type="molecule type" value="Genomic_DNA"/>
</dbReference>
<keyword evidence="2" id="KW-1133">Transmembrane helix</keyword>
<feature type="compositionally biased region" description="Low complexity" evidence="1">
    <location>
        <begin position="459"/>
        <end position="471"/>
    </location>
</feature>
<proteinExistence type="predicted"/>
<feature type="region of interest" description="Disordered" evidence="1">
    <location>
        <begin position="812"/>
        <end position="858"/>
    </location>
</feature>
<feature type="compositionally biased region" description="Polar residues" evidence="1">
    <location>
        <begin position="261"/>
        <end position="294"/>
    </location>
</feature>
<feature type="compositionally biased region" description="Basic and acidic residues" evidence="1">
    <location>
        <begin position="673"/>
        <end position="685"/>
    </location>
</feature>
<feature type="compositionally biased region" description="Low complexity" evidence="1">
    <location>
        <begin position="660"/>
        <end position="669"/>
    </location>
</feature>
<feature type="region of interest" description="Disordered" evidence="1">
    <location>
        <begin position="1296"/>
        <end position="1326"/>
    </location>
</feature>
<feature type="transmembrane region" description="Helical" evidence="2">
    <location>
        <begin position="1092"/>
        <end position="1111"/>
    </location>
</feature>
<reference evidence="6" key="1">
    <citation type="submission" date="2016-04" db="UniProtKB">
        <authorList>
            <consortium name="WormBaseParasite"/>
        </authorList>
    </citation>
    <scope>IDENTIFICATION</scope>
</reference>
<name>A0A158QZT0_NIPBR</name>
<evidence type="ECO:0000259" key="3">
    <source>
        <dbReference type="SMART" id="SM00198"/>
    </source>
</evidence>
<gene>
    <name evidence="4" type="ORF">NBR_LOCUS10640</name>
</gene>
<organism evidence="6">
    <name type="scientific">Nippostrongylus brasiliensis</name>
    <name type="common">Rat hookworm</name>
    <dbReference type="NCBI Taxonomy" id="27835"/>
    <lineage>
        <taxon>Eukaryota</taxon>
        <taxon>Metazoa</taxon>
        <taxon>Ecdysozoa</taxon>
        <taxon>Nematoda</taxon>
        <taxon>Chromadorea</taxon>
        <taxon>Rhabditida</taxon>
        <taxon>Rhabditina</taxon>
        <taxon>Rhabditomorpha</taxon>
        <taxon>Strongyloidea</taxon>
        <taxon>Heligmosomidae</taxon>
        <taxon>Nippostrongylus</taxon>
    </lineage>
</organism>
<sequence>MACSVGPYNDGESILLICAYNVRGAVVGETIYEIAKAGEYPCKDGTKCGTDGTCVSSLCNVPIRIHDTLLPIFKPTLSCTDLPFMSQFSRYYALNLHNYYSGTNVEVIDDVNITREAALERAVTGWFNLLRRIDMDPNTPWEDVQGVRSSANMLHDNYNVVGCAVNICSAKGFTIVDCRYGQKRPQDGDKIYEYPPMVALQLGGSLLLQEIKERRHVALILPESCSPAQIDFTSHHQFDGINGDFTASCSCRNPFLKRRSSSTSPTTADVGHSLTTGTQEPFSTLRATSTTERGTTPATSSATLAPPEVSVAPASGSPFPTHEPIITATPTMGGKTTPATKSVTSYELLSKTYASSTVSLPIEPLGSFSTSYATPTMKTKTTRFATKPTTLYEILSKTPAGSTTSLRFKTKQSLTTPFAIHSSATMEQKTTSATASTTTLFEILSTSTVSSTSSLSFETRSSFSTSSGTPTTERKTSSATSSPTLYEILSKSSAGSTTAVPFQEQQYSSSAAVTIESETTPSTRSATLYEILSKSAASSMDWSTRSKTSSVEPLMSGSSLSYSATQQPIFTTRSGKGAGSTSPFESGTISSIASTTLEPGMETQETSSGNTLSFETTVDREMASSQVVELEETSYGAAEDMTVGTTQEGLEQSSDQAEATGTVKTTDTTVNQLEDHIFTGKDSAESTHGNTTVYGSNKASTVTSTSYAEIYASTGILSTLLNRGKASTTSGQWESGDDQSTEPSGEPSDSTLRQTVSPPEPIAVPSSTSTFVPPSFDTPTSMFVLGGMDKSTRAPLTSKLFSTLRGFGNVSPLSTPTHDSAVERYPATKPTAPNQDHSTPESMETQSEARTTSDSSLQSTTRDFQCAYPCPIGLLEGPDYCYQLLKAQPLLNYRKAFHLCAVEGDSDMADEVDLRNPQVLQLLRNVSETDGAERHFFVNERDSKLYMEEKKVRVVSLKWSTRFFLYVNETVAPRQYVENVTAACKRPKFCGEYYCNLNDYEFLVPDSVLVIPETQNRTLAVGESVTIRCNNSETEVVKVQCRQKGYLNPHPTRVACQGASIIAMTGSLVLLIRGLIALFYEQHGNDPQTFYQNCRCFFVALAGLFAFLFRHPALLQITQIQCMFSSFVMTCSFLFAVSSSSLFSEYLGLELYIYLQFRTLTPLIVLTAVVAGTFKGKPADATISSKMGRRLKRRWTAKYKKLREENNNKTKAQIVTMVFRKRVRHDLYHAKNEACRRKIRRLFDEWWRETYTVDRQPDPVLKLKTRQPEEDRAIQLCYVSIVDDYGNTQIEEVMKTPTELADLPSTSRPRDEAADGGEGGNIPDHEDPLAWIQELTDSTFKMAVQNYDYLERPIVIDIAQFQAIYEQQSPIAIMLLLKIGVSYDRSLEEVANENVKKCERQTTTFGKVSAASGRNVYIIEDINITKEVALERAVVEWFSELSTYGVDPISAWTGDPTVKNCANVMHDQYKTVGCAVNSCSSQGFTIVECRYGPKSLQQGGPIYDVGDPCTKCTGARKCVFGQLCQ</sequence>
<feature type="compositionally biased region" description="Polar residues" evidence="1">
    <location>
        <begin position="831"/>
        <end position="858"/>
    </location>
</feature>
<keyword evidence="5" id="KW-1185">Reference proteome</keyword>
<feature type="compositionally biased region" description="Low complexity" evidence="1">
    <location>
        <begin position="295"/>
        <end position="307"/>
    </location>
</feature>